<feature type="compositionally biased region" description="Polar residues" evidence="1">
    <location>
        <begin position="92"/>
        <end position="103"/>
    </location>
</feature>
<dbReference type="PaxDb" id="353153-Q4DDK5"/>
<dbReference type="RefSeq" id="XP_812458.1">
    <property type="nucleotide sequence ID" value="XM_807365.1"/>
</dbReference>
<comment type="caution">
    <text evidence="2">The sequence shown here is derived from an EMBL/GenBank/DDBJ whole genome shotgun (WGS) entry which is preliminary data.</text>
</comment>
<evidence type="ECO:0000256" key="1">
    <source>
        <dbReference type="SAM" id="MobiDB-lite"/>
    </source>
</evidence>
<dbReference type="InParanoid" id="Q4DDK5"/>
<sequence length="129" mass="14370">ARPQRAEGADALCERGTFRLPRRPSFVQDEEYCRLVIDRLAVKMSSVMERKGQLGIDQNISFTLSATAPAAHDTASGTWGRRSGGQSRSRHSNVTVSQSNSVDLHNFTADEPRFSTDDSTVTVRARRFR</sequence>
<evidence type="ECO:0000313" key="2">
    <source>
        <dbReference type="EMBL" id="EAN90607.1"/>
    </source>
</evidence>
<feature type="compositionally biased region" description="Low complexity" evidence="1">
    <location>
        <begin position="76"/>
        <end position="87"/>
    </location>
</feature>
<reference evidence="2 3" key="1">
    <citation type="journal article" date="2005" name="Science">
        <title>The genome sequence of Trypanosoma cruzi, etiologic agent of Chagas disease.</title>
        <authorList>
            <person name="El-Sayed N.M."/>
            <person name="Myler P.J."/>
            <person name="Bartholomeu D.C."/>
            <person name="Nilsson D."/>
            <person name="Aggarwal G."/>
            <person name="Tran A.N."/>
            <person name="Ghedin E."/>
            <person name="Worthey E.A."/>
            <person name="Delcher A.L."/>
            <person name="Blandin G."/>
            <person name="Westenberger S.J."/>
            <person name="Caler E."/>
            <person name="Cerqueira G.C."/>
            <person name="Branche C."/>
            <person name="Haas B."/>
            <person name="Anupama A."/>
            <person name="Arner E."/>
            <person name="Aslund L."/>
            <person name="Attipoe P."/>
            <person name="Bontempi E."/>
            <person name="Bringaud F."/>
            <person name="Burton P."/>
            <person name="Cadag E."/>
            <person name="Campbell D.A."/>
            <person name="Carrington M."/>
            <person name="Crabtree J."/>
            <person name="Darban H."/>
            <person name="da Silveira J.F."/>
            <person name="de Jong P."/>
            <person name="Edwards K."/>
            <person name="Englund P.T."/>
            <person name="Fazelina G."/>
            <person name="Feldblyum T."/>
            <person name="Ferella M."/>
            <person name="Frasch A.C."/>
            <person name="Gull K."/>
            <person name="Horn D."/>
            <person name="Hou L."/>
            <person name="Huang Y."/>
            <person name="Kindlund E."/>
            <person name="Klingbeil M."/>
            <person name="Kluge S."/>
            <person name="Koo H."/>
            <person name="Lacerda D."/>
            <person name="Levin M.J."/>
            <person name="Lorenzi H."/>
            <person name="Louie T."/>
            <person name="Machado C.R."/>
            <person name="McCulloch R."/>
            <person name="McKenna A."/>
            <person name="Mizuno Y."/>
            <person name="Mottram J.C."/>
            <person name="Nelson S."/>
            <person name="Ochaya S."/>
            <person name="Osoegawa K."/>
            <person name="Pai G."/>
            <person name="Parsons M."/>
            <person name="Pentony M."/>
            <person name="Pettersson U."/>
            <person name="Pop M."/>
            <person name="Ramirez J.L."/>
            <person name="Rinta J."/>
            <person name="Robertson L."/>
            <person name="Salzberg S.L."/>
            <person name="Sanchez D.O."/>
            <person name="Seyler A."/>
            <person name="Sharma R."/>
            <person name="Shetty J."/>
            <person name="Simpson A.J."/>
            <person name="Sisk E."/>
            <person name="Tammi M.T."/>
            <person name="Tarleton R."/>
            <person name="Teixeira S."/>
            <person name="Van Aken S."/>
            <person name="Vogt C."/>
            <person name="Ward P.N."/>
            <person name="Wickstead B."/>
            <person name="Wortman J."/>
            <person name="White O."/>
            <person name="Fraser C.M."/>
            <person name="Stuart K.D."/>
            <person name="Andersson B."/>
        </authorList>
    </citation>
    <scope>NUCLEOTIDE SEQUENCE [LARGE SCALE GENOMIC DNA]</scope>
    <source>
        <strain evidence="2 3">CL Brener</strain>
    </source>
</reference>
<dbReference type="AlphaFoldDB" id="Q4DDK5"/>
<dbReference type="Proteomes" id="UP000002296">
    <property type="component" value="Unassembled WGS sequence"/>
</dbReference>
<proteinExistence type="predicted"/>
<keyword evidence="3" id="KW-1185">Reference proteome</keyword>
<keyword evidence="2" id="KW-0675">Receptor</keyword>
<organism evidence="2 3">
    <name type="scientific">Trypanosoma cruzi (strain CL Brener)</name>
    <dbReference type="NCBI Taxonomy" id="353153"/>
    <lineage>
        <taxon>Eukaryota</taxon>
        <taxon>Discoba</taxon>
        <taxon>Euglenozoa</taxon>
        <taxon>Kinetoplastea</taxon>
        <taxon>Metakinetoplastina</taxon>
        <taxon>Trypanosomatida</taxon>
        <taxon>Trypanosomatidae</taxon>
        <taxon>Trypanosoma</taxon>
        <taxon>Schizotrypanum</taxon>
    </lineage>
</organism>
<feature type="non-terminal residue" evidence="2">
    <location>
        <position position="1"/>
    </location>
</feature>
<feature type="region of interest" description="Disordered" evidence="1">
    <location>
        <begin position="69"/>
        <end position="116"/>
    </location>
</feature>
<dbReference type="GeneID" id="3543614"/>
<gene>
    <name evidence="2" type="ORF">Tc00.1047053509267.3</name>
</gene>
<accession>Q4DDK5</accession>
<dbReference type="KEGG" id="tcr:509267.3"/>
<dbReference type="EMBL" id="AAHK01000613">
    <property type="protein sequence ID" value="EAN90607.1"/>
    <property type="molecule type" value="Genomic_DNA"/>
</dbReference>
<name>Q4DDK5_TRYCC</name>
<protein>
    <submittedName>
        <fullName evidence="2">Receptor-type adenylate cyclase, putative</fullName>
    </submittedName>
</protein>
<evidence type="ECO:0000313" key="3">
    <source>
        <dbReference type="Proteomes" id="UP000002296"/>
    </source>
</evidence>